<accession>A0ABV0QT62</accession>
<evidence type="ECO:0000313" key="2">
    <source>
        <dbReference type="EMBL" id="MEQ2198568.1"/>
    </source>
</evidence>
<keyword evidence="1" id="KW-0732">Signal</keyword>
<organism evidence="2 3">
    <name type="scientific">Xenoophorus captivus</name>
    <dbReference type="NCBI Taxonomy" id="1517983"/>
    <lineage>
        <taxon>Eukaryota</taxon>
        <taxon>Metazoa</taxon>
        <taxon>Chordata</taxon>
        <taxon>Craniata</taxon>
        <taxon>Vertebrata</taxon>
        <taxon>Euteleostomi</taxon>
        <taxon>Actinopterygii</taxon>
        <taxon>Neopterygii</taxon>
        <taxon>Teleostei</taxon>
        <taxon>Neoteleostei</taxon>
        <taxon>Acanthomorphata</taxon>
        <taxon>Ovalentaria</taxon>
        <taxon>Atherinomorphae</taxon>
        <taxon>Cyprinodontiformes</taxon>
        <taxon>Goodeidae</taxon>
        <taxon>Xenoophorus</taxon>
    </lineage>
</organism>
<evidence type="ECO:0000256" key="1">
    <source>
        <dbReference type="SAM" id="SignalP"/>
    </source>
</evidence>
<sequence>MGWLLALRPFLCAVPHLSGKSCVDHDMGRNETHPKISLTEFPHRRCTGLPGTSLTIHLDYCPLPRKSWSWVEKHMNQNVTSTAENDPWWSAFSTACKSL</sequence>
<evidence type="ECO:0008006" key="4">
    <source>
        <dbReference type="Google" id="ProtNLM"/>
    </source>
</evidence>
<name>A0ABV0QT62_9TELE</name>
<feature type="chain" id="PRO_5047497150" description="Secreted protein" evidence="1">
    <location>
        <begin position="20"/>
        <end position="99"/>
    </location>
</feature>
<reference evidence="2 3" key="1">
    <citation type="submission" date="2021-06" db="EMBL/GenBank/DDBJ databases">
        <authorList>
            <person name="Palmer J.M."/>
        </authorList>
    </citation>
    <scope>NUCLEOTIDE SEQUENCE [LARGE SCALE GENOMIC DNA]</scope>
    <source>
        <strain evidence="2 3">XC_2019</strain>
        <tissue evidence="2">Muscle</tissue>
    </source>
</reference>
<feature type="signal peptide" evidence="1">
    <location>
        <begin position="1"/>
        <end position="19"/>
    </location>
</feature>
<proteinExistence type="predicted"/>
<protein>
    <recommendedName>
        <fullName evidence="4">Secreted protein</fullName>
    </recommendedName>
</protein>
<comment type="caution">
    <text evidence="2">The sequence shown here is derived from an EMBL/GenBank/DDBJ whole genome shotgun (WGS) entry which is preliminary data.</text>
</comment>
<gene>
    <name evidence="2" type="ORF">XENOCAPTIV_014728</name>
</gene>
<dbReference type="EMBL" id="JAHRIN010019854">
    <property type="protein sequence ID" value="MEQ2198568.1"/>
    <property type="molecule type" value="Genomic_DNA"/>
</dbReference>
<evidence type="ECO:0000313" key="3">
    <source>
        <dbReference type="Proteomes" id="UP001434883"/>
    </source>
</evidence>
<dbReference type="Proteomes" id="UP001434883">
    <property type="component" value="Unassembled WGS sequence"/>
</dbReference>
<keyword evidence="3" id="KW-1185">Reference proteome</keyword>